<evidence type="ECO:0000313" key="5">
    <source>
        <dbReference type="Proteomes" id="UP001305746"/>
    </source>
</evidence>
<reference evidence="4 5" key="1">
    <citation type="submission" date="2023-12" db="EMBL/GenBank/DDBJ databases">
        <title>Marinobacter qingdaonensis sp. nov., isolated from the intertidal sediment of Qingdao, PR China.</title>
        <authorList>
            <person name="Li Y."/>
        </authorList>
    </citation>
    <scope>NUCLEOTIDE SEQUENCE [LARGE SCALE GENOMIC DNA]</scope>
    <source>
        <strain evidence="4 5">ASW11-75</strain>
    </source>
</reference>
<evidence type="ECO:0000256" key="2">
    <source>
        <dbReference type="ARBA" id="ARBA00093450"/>
    </source>
</evidence>
<keyword evidence="5" id="KW-1185">Reference proteome</keyword>
<dbReference type="HAMAP" id="MF_00632">
    <property type="entry name" value="UPF0234"/>
    <property type="match status" value="1"/>
</dbReference>
<dbReference type="EMBL" id="JAYDCJ010000003">
    <property type="protein sequence ID" value="MEA1081476.1"/>
    <property type="molecule type" value="Genomic_DNA"/>
</dbReference>
<dbReference type="InterPro" id="IPR036183">
    <property type="entry name" value="YajQ-like_sf"/>
</dbReference>
<protein>
    <recommendedName>
        <fullName evidence="3">Nucleotide-binding protein U5822_12395</fullName>
    </recommendedName>
</protein>
<dbReference type="InterPro" id="IPR007551">
    <property type="entry name" value="YajQ/Smlt4090-like"/>
</dbReference>
<dbReference type="InterPro" id="IPR035571">
    <property type="entry name" value="UPF0234-like_C"/>
</dbReference>
<comment type="caution">
    <text evidence="4">The sequence shown here is derived from an EMBL/GenBank/DDBJ whole genome shotgun (WGS) entry which is preliminary data.</text>
</comment>
<dbReference type="SUPFAM" id="SSF89963">
    <property type="entry name" value="YajQ-like"/>
    <property type="match status" value="2"/>
</dbReference>
<organism evidence="4 5">
    <name type="scientific">Marinobacter qingdaonensis</name>
    <dbReference type="NCBI Taxonomy" id="3108486"/>
    <lineage>
        <taxon>Bacteria</taxon>
        <taxon>Pseudomonadati</taxon>
        <taxon>Pseudomonadota</taxon>
        <taxon>Gammaproteobacteria</taxon>
        <taxon>Pseudomonadales</taxon>
        <taxon>Marinobacteraceae</taxon>
        <taxon>Marinobacter</taxon>
    </lineage>
</organism>
<dbReference type="Gene3D" id="3.30.70.990">
    <property type="entry name" value="YajQ-like, domain 2"/>
    <property type="match status" value="1"/>
</dbReference>
<sequence length="160" mass="18192">MPSFDIVSEIDMHEVTNAVDQANRELGNRWDFKNVDANIDKDDKGITVSAEQEFQLEQLLEILRMAFAKRNIDSRALSEDGESKAGKLVKQHLTLKQGIETDMAKKIVKMIKDAKMKVQASIQGDKVRVTGKKRDDLQAVMAMLREADLDIPLQFNNFRD</sequence>
<comment type="similarity">
    <text evidence="2 3">Belongs to the YajQ family.</text>
</comment>
<evidence type="ECO:0000256" key="3">
    <source>
        <dbReference type="HAMAP-Rule" id="MF_00632"/>
    </source>
</evidence>
<evidence type="ECO:0000313" key="4">
    <source>
        <dbReference type="EMBL" id="MEA1081476.1"/>
    </source>
</evidence>
<evidence type="ECO:0000256" key="1">
    <source>
        <dbReference type="ARBA" id="ARBA00022741"/>
    </source>
</evidence>
<keyword evidence="1 3" id="KW-0547">Nucleotide-binding</keyword>
<dbReference type="CDD" id="cd11740">
    <property type="entry name" value="YajQ_like"/>
    <property type="match status" value="1"/>
</dbReference>
<dbReference type="RefSeq" id="WP_322855933.1">
    <property type="nucleotide sequence ID" value="NZ_JAYDCJ010000003.1"/>
</dbReference>
<dbReference type="NCBIfam" id="NF003819">
    <property type="entry name" value="PRK05412.1"/>
    <property type="match status" value="1"/>
</dbReference>
<name>A0ABU5P093_9GAMM</name>
<dbReference type="PANTHER" id="PTHR30476">
    <property type="entry name" value="UPF0234 PROTEIN YAJQ"/>
    <property type="match status" value="1"/>
</dbReference>
<dbReference type="Gene3D" id="3.30.70.860">
    <property type="match status" value="1"/>
</dbReference>
<accession>A0ABU5P093</accession>
<dbReference type="InterPro" id="IPR035570">
    <property type="entry name" value="UPF0234_N"/>
</dbReference>
<comment type="function">
    <text evidence="3">Nucleotide-binding protein.</text>
</comment>
<dbReference type="Proteomes" id="UP001305746">
    <property type="component" value="Unassembled WGS sequence"/>
</dbReference>
<gene>
    <name evidence="4" type="ORF">U5822_12395</name>
</gene>
<proteinExistence type="inferred from homology"/>
<dbReference type="PANTHER" id="PTHR30476:SF0">
    <property type="entry name" value="UPF0234 PROTEIN YAJQ"/>
    <property type="match status" value="1"/>
</dbReference>
<dbReference type="Pfam" id="PF04461">
    <property type="entry name" value="YajQ"/>
    <property type="match status" value="1"/>
</dbReference>